<dbReference type="RefSeq" id="WP_109158154.1">
    <property type="nucleotide sequence ID" value="NZ_QEYI01000001.1"/>
</dbReference>
<dbReference type="InterPro" id="IPR048020">
    <property type="entry name" value="Transpos_IS3"/>
</dbReference>
<dbReference type="Gene3D" id="3.30.420.10">
    <property type="entry name" value="Ribonuclease H-like superfamily/Ribonuclease H"/>
    <property type="match status" value="1"/>
</dbReference>
<dbReference type="PROSITE" id="PS50994">
    <property type="entry name" value="INTEGRASE"/>
    <property type="match status" value="1"/>
</dbReference>
<dbReference type="GO" id="GO:0006313">
    <property type="term" value="P:DNA transposition"/>
    <property type="evidence" value="ECO:0007669"/>
    <property type="project" value="InterPro"/>
</dbReference>
<dbReference type="SUPFAM" id="SSF53098">
    <property type="entry name" value="Ribonuclease H-like"/>
    <property type="match status" value="1"/>
</dbReference>
<name>A0A2U2C3F5_9BACT</name>
<dbReference type="InterPro" id="IPR036397">
    <property type="entry name" value="RNaseH_sf"/>
</dbReference>
<evidence type="ECO:0000259" key="2">
    <source>
        <dbReference type="PROSITE" id="PS50994"/>
    </source>
</evidence>
<organism evidence="3 4">
    <name type="scientific">Aliarcobacter skirrowii</name>
    <dbReference type="NCBI Taxonomy" id="28200"/>
    <lineage>
        <taxon>Bacteria</taxon>
        <taxon>Pseudomonadati</taxon>
        <taxon>Campylobacterota</taxon>
        <taxon>Epsilonproteobacteria</taxon>
        <taxon>Campylobacterales</taxon>
        <taxon>Arcobacteraceae</taxon>
        <taxon>Aliarcobacter</taxon>
    </lineage>
</organism>
<evidence type="ECO:0000256" key="1">
    <source>
        <dbReference type="SAM" id="Coils"/>
    </source>
</evidence>
<reference evidence="3 4" key="1">
    <citation type="submission" date="2018-05" db="EMBL/GenBank/DDBJ databases">
        <title>Antimicrobial susceptibility testing and genomic analysis of Arcobacter skirrowii strains and one Arcobacter butzleri isolated from German poultry farms.</title>
        <authorList>
            <person name="Haenel I."/>
            <person name="Hotzel H."/>
            <person name="Tomaso H."/>
            <person name="Busch A."/>
        </authorList>
    </citation>
    <scope>NUCLEOTIDE SEQUENCE [LARGE SCALE GENOMIC DNA]</scope>
    <source>
        <strain evidence="4">v</strain>
    </source>
</reference>
<keyword evidence="1" id="KW-0175">Coiled coil</keyword>
<dbReference type="PANTHER" id="PTHR47515:SF2">
    <property type="entry name" value="INTEGRASE CORE DOMAIN PROTEIN"/>
    <property type="match status" value="1"/>
</dbReference>
<dbReference type="Gene3D" id="1.10.10.60">
    <property type="entry name" value="Homeodomain-like"/>
    <property type="match status" value="1"/>
</dbReference>
<dbReference type="Pfam" id="PF13683">
    <property type="entry name" value="rve_3"/>
    <property type="match status" value="1"/>
</dbReference>
<dbReference type="GO" id="GO:0003677">
    <property type="term" value="F:DNA binding"/>
    <property type="evidence" value="ECO:0007669"/>
    <property type="project" value="InterPro"/>
</dbReference>
<feature type="domain" description="Integrase catalytic" evidence="2">
    <location>
        <begin position="199"/>
        <end position="360"/>
    </location>
</feature>
<dbReference type="InterPro" id="IPR002514">
    <property type="entry name" value="Transposase_8"/>
</dbReference>
<dbReference type="Pfam" id="PF01527">
    <property type="entry name" value="HTH_Tnp_1"/>
    <property type="match status" value="1"/>
</dbReference>
<dbReference type="InterPro" id="IPR012337">
    <property type="entry name" value="RNaseH-like_sf"/>
</dbReference>
<gene>
    <name evidence="3" type="ORF">DF188_02505</name>
</gene>
<dbReference type="InterPro" id="IPR009057">
    <property type="entry name" value="Homeodomain-like_sf"/>
</dbReference>
<evidence type="ECO:0000313" key="4">
    <source>
        <dbReference type="Proteomes" id="UP000245014"/>
    </source>
</evidence>
<evidence type="ECO:0000313" key="3">
    <source>
        <dbReference type="EMBL" id="PWE23562.1"/>
    </source>
</evidence>
<sequence>MRKSKFTEKQIVEILREIEDGAPVVETLRAKGVSRDTYYKWKQKYSGMQQADLKKLRELERENAKLKKMYAEMALANEALKDAIEKKPVSPADYKALVTHLSDKFKFSISKACRYVGLNKSTYYYQPKIKDDTDIIDVLNKLVDKHPRNGFFLIYHRIRKLRYKWNHKRVYRVYKALGLNIKRRTKKRIPARIKQPLQYLSAPNEQGAMDFMSDTLYGGRRYRILNIMDEFNRELIEFEVSNSLPSNKVIQALQRAIDFRGKPKSIRVDNGPEFISHKLEAYCYIHNIELKFIQPGKPMQNSRVERFNGSMRREFFNAYIFSSLDEVRDMAKEWIDDYNYNRPHTILNKLSPVEYLEQYNFNANYSDLSCPN</sequence>
<dbReference type="GO" id="GO:0015074">
    <property type="term" value="P:DNA integration"/>
    <property type="evidence" value="ECO:0007669"/>
    <property type="project" value="InterPro"/>
</dbReference>
<dbReference type="SUPFAM" id="SSF46689">
    <property type="entry name" value="Homeodomain-like"/>
    <property type="match status" value="1"/>
</dbReference>
<feature type="coiled-coil region" evidence="1">
    <location>
        <begin position="49"/>
        <end position="86"/>
    </location>
</feature>
<comment type="caution">
    <text evidence="3">The sequence shown here is derived from an EMBL/GenBank/DDBJ whole genome shotgun (WGS) entry which is preliminary data.</text>
</comment>
<proteinExistence type="predicted"/>
<protein>
    <submittedName>
        <fullName evidence="3">IS3 family transposase</fullName>
    </submittedName>
</protein>
<accession>A0A2U2C3F5</accession>
<dbReference type="EMBL" id="QEYI01000001">
    <property type="protein sequence ID" value="PWE23562.1"/>
    <property type="molecule type" value="Genomic_DNA"/>
</dbReference>
<dbReference type="AlphaFoldDB" id="A0A2U2C3F5"/>
<dbReference type="GO" id="GO:0004803">
    <property type="term" value="F:transposase activity"/>
    <property type="evidence" value="ECO:0007669"/>
    <property type="project" value="InterPro"/>
</dbReference>
<dbReference type="Proteomes" id="UP000245014">
    <property type="component" value="Unassembled WGS sequence"/>
</dbReference>
<dbReference type="NCBIfam" id="NF033516">
    <property type="entry name" value="transpos_IS3"/>
    <property type="match status" value="1"/>
</dbReference>
<dbReference type="PANTHER" id="PTHR47515">
    <property type="entry name" value="LOW CALCIUM RESPONSE LOCUS PROTEIN T"/>
    <property type="match status" value="1"/>
</dbReference>
<dbReference type="InterPro" id="IPR001584">
    <property type="entry name" value="Integrase_cat-core"/>
</dbReference>